<keyword evidence="2" id="KW-1185">Reference proteome</keyword>
<proteinExistence type="predicted"/>
<dbReference type="Proteomes" id="UP001164746">
    <property type="component" value="Chromosome 13"/>
</dbReference>
<name>A0ABY7FM27_MYAAR</name>
<organism evidence="1 2">
    <name type="scientific">Mya arenaria</name>
    <name type="common">Soft-shell clam</name>
    <dbReference type="NCBI Taxonomy" id="6604"/>
    <lineage>
        <taxon>Eukaryota</taxon>
        <taxon>Metazoa</taxon>
        <taxon>Spiralia</taxon>
        <taxon>Lophotrochozoa</taxon>
        <taxon>Mollusca</taxon>
        <taxon>Bivalvia</taxon>
        <taxon>Autobranchia</taxon>
        <taxon>Heteroconchia</taxon>
        <taxon>Euheterodonta</taxon>
        <taxon>Imparidentia</taxon>
        <taxon>Neoheterodontei</taxon>
        <taxon>Myida</taxon>
        <taxon>Myoidea</taxon>
        <taxon>Myidae</taxon>
        <taxon>Mya</taxon>
    </lineage>
</organism>
<protein>
    <submittedName>
        <fullName evidence="1">Uncharacterized protein</fullName>
    </submittedName>
</protein>
<dbReference type="EMBL" id="CP111024">
    <property type="protein sequence ID" value="WAR23278.1"/>
    <property type="molecule type" value="Genomic_DNA"/>
</dbReference>
<gene>
    <name evidence="1" type="ORF">MAR_036947</name>
</gene>
<sequence length="229" mass="24806">MFTTTTCCTARPCSPRQGVSRQDHVHHDNVCRGKTMFTTTTCVAARPCSPRQGVSRQDHVHHDKVLRDKTMFTTTTCVAARPCSPHQVPVPACLQRGYLGMSPTSSDGKVPPVAMAVDPALSFICRKAMKSGKIGFIMAFDHKGLKTLGLQCYKARHFLVKSGCLKDHCNQPQHEVGLDQSLPFNCDDGIDDTGDGGVEISVGAAGDEVLLSIAVLLVTVQVLVDSEYY</sequence>
<evidence type="ECO:0000313" key="2">
    <source>
        <dbReference type="Proteomes" id="UP001164746"/>
    </source>
</evidence>
<accession>A0ABY7FM27</accession>
<reference evidence="1" key="1">
    <citation type="submission" date="2022-11" db="EMBL/GenBank/DDBJ databases">
        <title>Centuries of genome instability and evolution in soft-shell clam transmissible cancer (bioRxiv).</title>
        <authorList>
            <person name="Hart S.F.M."/>
            <person name="Yonemitsu M.A."/>
            <person name="Giersch R.M."/>
            <person name="Beal B.F."/>
            <person name="Arriagada G."/>
            <person name="Davis B.W."/>
            <person name="Ostrander E.A."/>
            <person name="Goff S.P."/>
            <person name="Metzger M.J."/>
        </authorList>
    </citation>
    <scope>NUCLEOTIDE SEQUENCE</scope>
    <source>
        <strain evidence="1">MELC-2E11</strain>
        <tissue evidence="1">Siphon/mantle</tissue>
    </source>
</reference>
<evidence type="ECO:0000313" key="1">
    <source>
        <dbReference type="EMBL" id="WAR23278.1"/>
    </source>
</evidence>